<comment type="similarity">
    <text evidence="3">Belongs to the methyl-accepting chemotaxis (MCP) protein family.</text>
</comment>
<dbReference type="Pfam" id="PF08447">
    <property type="entry name" value="PAS_3"/>
    <property type="match status" value="1"/>
</dbReference>
<dbReference type="Gene3D" id="3.30.450.20">
    <property type="entry name" value="PAS domain"/>
    <property type="match status" value="1"/>
</dbReference>
<dbReference type="InterPro" id="IPR035965">
    <property type="entry name" value="PAS-like_dom_sf"/>
</dbReference>
<evidence type="ECO:0000256" key="4">
    <source>
        <dbReference type="PROSITE-ProRule" id="PRU00284"/>
    </source>
</evidence>
<dbReference type="PROSITE" id="PS50112">
    <property type="entry name" value="PAS"/>
    <property type="match status" value="1"/>
</dbReference>
<dbReference type="RefSeq" id="WP_121852377.1">
    <property type="nucleotide sequence ID" value="NZ_CP037952.1"/>
</dbReference>
<dbReference type="CDD" id="cd00130">
    <property type="entry name" value="PAS"/>
    <property type="match status" value="1"/>
</dbReference>
<dbReference type="InterPro" id="IPR004089">
    <property type="entry name" value="MCPsignal_dom"/>
</dbReference>
<dbReference type="InterPro" id="IPR013655">
    <property type="entry name" value="PAS_fold_3"/>
</dbReference>
<dbReference type="Gene3D" id="1.10.287.950">
    <property type="entry name" value="Methyl-accepting chemotaxis protein"/>
    <property type="match status" value="1"/>
</dbReference>
<comment type="subcellular location">
    <subcellularLocation>
        <location evidence="1">Membrane</location>
    </subcellularLocation>
</comment>
<dbReference type="Pfam" id="PF00015">
    <property type="entry name" value="MCPsignal"/>
    <property type="match status" value="1"/>
</dbReference>
<dbReference type="SMART" id="SM00283">
    <property type="entry name" value="MA"/>
    <property type="match status" value="1"/>
</dbReference>
<organism evidence="8 9">
    <name type="scientific">Parashewanella spongiae</name>
    <dbReference type="NCBI Taxonomy" id="342950"/>
    <lineage>
        <taxon>Bacteria</taxon>
        <taxon>Pseudomonadati</taxon>
        <taxon>Pseudomonadota</taxon>
        <taxon>Gammaproteobacteria</taxon>
        <taxon>Alteromonadales</taxon>
        <taxon>Shewanellaceae</taxon>
        <taxon>Parashewanella</taxon>
    </lineage>
</organism>
<dbReference type="GO" id="GO:0016020">
    <property type="term" value="C:membrane"/>
    <property type="evidence" value="ECO:0007669"/>
    <property type="project" value="UniProtKB-SubCell"/>
</dbReference>
<reference evidence="8 9" key="1">
    <citation type="submission" date="2018-09" db="EMBL/GenBank/DDBJ databases">
        <title>Phylogeny of the Shewanellaceae, and recommendation for two new genera, Pseudoshewanella and Parashewanella.</title>
        <authorList>
            <person name="Wang G."/>
        </authorList>
    </citation>
    <scope>NUCLEOTIDE SEQUENCE [LARGE SCALE GENOMIC DNA]</scope>
    <source>
        <strain evidence="8 9">KCTC 22492</strain>
    </source>
</reference>
<keyword evidence="9" id="KW-1185">Reference proteome</keyword>
<dbReference type="GO" id="GO:0006935">
    <property type="term" value="P:chemotaxis"/>
    <property type="evidence" value="ECO:0007669"/>
    <property type="project" value="UniProtKB-ARBA"/>
</dbReference>
<sequence length="522" mass="56964">MRTNLPVTQREYPFVGSERLISSTDANGIIKHCNKAFAEMSGYTYDELIDQPHNIIRHPDMPEPVFAEMWKTIKSGNVWMGLVKNRRKNGDHYWVSAFVTPVFDGKTLVGYESVRVSAETSEKVRATAAYKNLSAGKKSISRMKSYYNHLMDSVSILVPVLITSIILGAFYSTSAAFVAVLIGLISLIWNKTVRYKEWKSLIDISPKSYSNQEVAQTYFPDIGIYARAKLVLATEISRTRTALTRINDSVSSLDEITQVTKTEASKTATVVEEQGSATQQIASAVTEMSQAIQEVSEKIEANSQSAELAINNVDSGAQLASEALRVIHDLNDSVRSISSTVEELAESTTQIGQAADLITSIADQTNLLALNAAIEAARAGEHGRGFSVVADEVRALASKTRESTDQIHTVVQQLSKRASVAVEASKQGEIAANEGVEVVDRTKNALNEIKEAVKQITDMTFHMSAAVEEQSSVADHINQQIVDIADGSTHTKDASNQSLAAAENLEKTVGVFRSLIARFAIK</sequence>
<evidence type="ECO:0000256" key="3">
    <source>
        <dbReference type="ARBA" id="ARBA00029447"/>
    </source>
</evidence>
<feature type="transmembrane region" description="Helical" evidence="5">
    <location>
        <begin position="146"/>
        <end position="167"/>
    </location>
</feature>
<proteinExistence type="inferred from homology"/>
<dbReference type="Proteomes" id="UP000273022">
    <property type="component" value="Unassembled WGS sequence"/>
</dbReference>
<feature type="domain" description="PAS" evidence="7">
    <location>
        <begin position="25"/>
        <end position="76"/>
    </location>
</feature>
<keyword evidence="2 4" id="KW-0807">Transducer</keyword>
<dbReference type="NCBIfam" id="TIGR00229">
    <property type="entry name" value="sensory_box"/>
    <property type="match status" value="1"/>
</dbReference>
<dbReference type="PANTHER" id="PTHR32089:SF74">
    <property type="entry name" value="METHYL-ACCEPTING CHEMOTAXIS PROTEIN AER"/>
    <property type="match status" value="1"/>
</dbReference>
<dbReference type="SUPFAM" id="SSF55785">
    <property type="entry name" value="PYP-like sensor domain (PAS domain)"/>
    <property type="match status" value="1"/>
</dbReference>
<feature type="transmembrane region" description="Helical" evidence="5">
    <location>
        <begin position="173"/>
        <end position="190"/>
    </location>
</feature>
<dbReference type="PANTHER" id="PTHR32089">
    <property type="entry name" value="METHYL-ACCEPTING CHEMOTAXIS PROTEIN MCPB"/>
    <property type="match status" value="1"/>
</dbReference>
<keyword evidence="5" id="KW-1133">Transmembrane helix</keyword>
<evidence type="ECO:0000313" key="8">
    <source>
        <dbReference type="EMBL" id="RJY18675.1"/>
    </source>
</evidence>
<dbReference type="FunFam" id="1.10.287.950:FF:000001">
    <property type="entry name" value="Methyl-accepting chemotaxis sensory transducer"/>
    <property type="match status" value="1"/>
</dbReference>
<keyword evidence="5" id="KW-0472">Membrane</keyword>
<dbReference type="OrthoDB" id="5675566at2"/>
<dbReference type="EMBL" id="QYYH01000017">
    <property type="protein sequence ID" value="RJY18675.1"/>
    <property type="molecule type" value="Genomic_DNA"/>
</dbReference>
<dbReference type="AlphaFoldDB" id="A0A3A6U062"/>
<keyword evidence="5" id="KW-0812">Transmembrane</keyword>
<dbReference type="GO" id="GO:0007165">
    <property type="term" value="P:signal transduction"/>
    <property type="evidence" value="ECO:0007669"/>
    <property type="project" value="UniProtKB-KW"/>
</dbReference>
<comment type="caution">
    <text evidence="8">The sequence shown here is derived from an EMBL/GenBank/DDBJ whole genome shotgun (WGS) entry which is preliminary data.</text>
</comment>
<evidence type="ECO:0000259" key="7">
    <source>
        <dbReference type="PROSITE" id="PS50112"/>
    </source>
</evidence>
<protein>
    <submittedName>
        <fullName evidence="8">PAS domain S-box protein</fullName>
    </submittedName>
</protein>
<evidence type="ECO:0000259" key="6">
    <source>
        <dbReference type="PROSITE" id="PS50111"/>
    </source>
</evidence>
<dbReference type="InterPro" id="IPR000014">
    <property type="entry name" value="PAS"/>
</dbReference>
<dbReference type="CDD" id="cd11386">
    <property type="entry name" value="MCP_signal"/>
    <property type="match status" value="1"/>
</dbReference>
<evidence type="ECO:0000256" key="5">
    <source>
        <dbReference type="SAM" id="Phobius"/>
    </source>
</evidence>
<evidence type="ECO:0000256" key="2">
    <source>
        <dbReference type="ARBA" id="ARBA00023224"/>
    </source>
</evidence>
<dbReference type="SUPFAM" id="SSF58104">
    <property type="entry name" value="Methyl-accepting chemotaxis protein (MCP) signaling domain"/>
    <property type="match status" value="1"/>
</dbReference>
<evidence type="ECO:0000313" key="9">
    <source>
        <dbReference type="Proteomes" id="UP000273022"/>
    </source>
</evidence>
<dbReference type="PROSITE" id="PS50111">
    <property type="entry name" value="CHEMOTAXIS_TRANSDUC_2"/>
    <property type="match status" value="1"/>
</dbReference>
<name>A0A3A6U062_9GAMM</name>
<evidence type="ECO:0000256" key="1">
    <source>
        <dbReference type="ARBA" id="ARBA00004370"/>
    </source>
</evidence>
<feature type="domain" description="Methyl-accepting transducer" evidence="6">
    <location>
        <begin position="249"/>
        <end position="485"/>
    </location>
</feature>
<gene>
    <name evidence="8" type="ORF">D5R81_04065</name>
</gene>
<accession>A0A3A6U062</accession>